<evidence type="ECO:0000256" key="1">
    <source>
        <dbReference type="SAM" id="MobiDB-lite"/>
    </source>
</evidence>
<gene>
    <name evidence="2" type="ORF">OKIOD_LOCUS12259</name>
</gene>
<name>A0ABN7SUB6_OIKDI</name>
<dbReference type="EMBL" id="OU015566">
    <property type="protein sequence ID" value="CAG5107802.1"/>
    <property type="molecule type" value="Genomic_DNA"/>
</dbReference>
<organism evidence="2 3">
    <name type="scientific">Oikopleura dioica</name>
    <name type="common">Tunicate</name>
    <dbReference type="NCBI Taxonomy" id="34765"/>
    <lineage>
        <taxon>Eukaryota</taxon>
        <taxon>Metazoa</taxon>
        <taxon>Chordata</taxon>
        <taxon>Tunicata</taxon>
        <taxon>Appendicularia</taxon>
        <taxon>Copelata</taxon>
        <taxon>Oikopleuridae</taxon>
        <taxon>Oikopleura</taxon>
    </lineage>
</organism>
<feature type="region of interest" description="Disordered" evidence="1">
    <location>
        <begin position="267"/>
        <end position="503"/>
    </location>
</feature>
<feature type="region of interest" description="Disordered" evidence="1">
    <location>
        <begin position="94"/>
        <end position="128"/>
    </location>
</feature>
<evidence type="ECO:0000313" key="2">
    <source>
        <dbReference type="EMBL" id="CAG5107802.1"/>
    </source>
</evidence>
<accession>A0ABN7SUB6</accession>
<feature type="compositionally biased region" description="Polar residues" evidence="1">
    <location>
        <begin position="637"/>
        <end position="650"/>
    </location>
</feature>
<reference evidence="2 3" key="1">
    <citation type="submission" date="2021-04" db="EMBL/GenBank/DDBJ databases">
        <authorList>
            <person name="Bliznina A."/>
        </authorList>
    </citation>
    <scope>NUCLEOTIDE SEQUENCE [LARGE SCALE GENOMIC DNA]</scope>
</reference>
<dbReference type="Proteomes" id="UP001158576">
    <property type="component" value="Chromosome 1"/>
</dbReference>
<feature type="compositionally biased region" description="Polar residues" evidence="1">
    <location>
        <begin position="519"/>
        <end position="537"/>
    </location>
</feature>
<feature type="compositionally biased region" description="Acidic residues" evidence="1">
    <location>
        <begin position="337"/>
        <end position="347"/>
    </location>
</feature>
<keyword evidence="3" id="KW-1185">Reference proteome</keyword>
<feature type="compositionally biased region" description="Polar residues" evidence="1">
    <location>
        <begin position="395"/>
        <end position="405"/>
    </location>
</feature>
<feature type="region of interest" description="Disordered" evidence="1">
    <location>
        <begin position="519"/>
        <end position="672"/>
    </location>
</feature>
<feature type="compositionally biased region" description="Basic and acidic residues" evidence="1">
    <location>
        <begin position="152"/>
        <end position="180"/>
    </location>
</feature>
<feature type="compositionally biased region" description="Basic and acidic residues" evidence="1">
    <location>
        <begin position="538"/>
        <end position="552"/>
    </location>
</feature>
<feature type="region of interest" description="Disordered" evidence="1">
    <location>
        <begin position="144"/>
        <end position="219"/>
    </location>
</feature>
<feature type="compositionally biased region" description="Polar residues" evidence="1">
    <location>
        <begin position="186"/>
        <end position="195"/>
    </location>
</feature>
<evidence type="ECO:0000313" key="3">
    <source>
        <dbReference type="Proteomes" id="UP001158576"/>
    </source>
</evidence>
<feature type="compositionally biased region" description="Basic and acidic residues" evidence="1">
    <location>
        <begin position="564"/>
        <end position="611"/>
    </location>
</feature>
<protein>
    <submittedName>
        <fullName evidence="2">Oidioi.mRNA.OKI2018_I69.chr1.g3494.t1.cds</fullName>
    </submittedName>
</protein>
<feature type="compositionally biased region" description="Low complexity" evidence="1">
    <location>
        <begin position="352"/>
        <end position="370"/>
    </location>
</feature>
<sequence length="1038" mass="118475">MSDQEAFGQSQDDLSNVSFTAEDVNMPYEEAVRLDHRNHVTSLLGKICDLKDALKAQCGYDGQMSVAERRAIKHNREVLQTLEKQIQDGLEMMQPMPTTNPSSRYSSFERVSHQQAFHPHQHPVYPPSQAYSDQILRTERANISSPQSFHSENIHRRPDQIHSQRDRSIERICRERRQRQEANQQVSQDPRSSFASDRHGQLSRSVRTPVRSQDKPLSELLIEDDMRRIKAGIPPPVLDCEILEDEKEHQRRFPSEDSHEQDLRLWGEKLREENPPILKENPPSDRNSKFKERLKRDKERRAQKQKEDELSRPTSKRKEHAEQIYSEPVVEAKPIEQVEDYTSEESEDSSHEITSSEPVVPEEQVSEYEVLPTVEDYLGEAPQGPRYVAEEESVSSKSTHENLNQSDDDETEKPTPEESETYSTAKASISREEQPGSLFSEGFKPPSNLKCVSDGSDIEQLPDKNRVKEISAISGIGKLPQPGRGSSEENESDGEEASSCVNAEGILATGMRYMSSSLLHGTSSNLKSGSRISSASMTREEEREKRRSDLQRRREKRTSSTRTSKVESEGGTKVTKADDETRVSSKKDEEDTKVSEAGDSRISSHREEYSSRARRGSRGGSRVGDRGRMAAMANAFSPIQTTTTNPPQDQKITKPPPHPSRSHIGYRQRKEQDTPVYEEPVRHELHFPTAKVQQKHGHLAFDHQNVPNTQPPAPPARPAQENYYEDDDEDFEREFEELNKMDERAALGPNKFLDIEGGERATTNRIPIKIVSVIQGVGLFLAQLQKPLFPKSKWHYRAMLDFLRTEMHPIKNHDYLIIPKEEADYGMFVFTYNPKEQSWIRGKVIDILSGVTVVDVDRGEIFKPQSPLYTWSEESINSAFPDHPGGQLLLQPELTVACRLKVYVDSGAPRPMIPQAGRKYFTDAEIVAFRKYVEAMEKNNVKFEMTACEDREHGKILPVVLSCCDPDFDEKRKQWGQEVYIRHDVPLPPFQTNEDGRLVFGREELTPLDRKIKAIVGCEEYEGIRQTHTAGRFIPFDL</sequence>
<proteinExistence type="predicted"/>
<feature type="compositionally biased region" description="Polar residues" evidence="1">
    <location>
        <begin position="96"/>
        <end position="106"/>
    </location>
</feature>
<feature type="compositionally biased region" description="Basic and acidic residues" evidence="1">
    <location>
        <begin position="282"/>
        <end position="311"/>
    </location>
</feature>